<dbReference type="PANTHER" id="PTHR42202:SF1">
    <property type="entry name" value="GTP CYCLOHYDROLASE III"/>
    <property type="match status" value="1"/>
</dbReference>
<dbReference type="InterPro" id="IPR029787">
    <property type="entry name" value="Nucleotide_cyclase"/>
</dbReference>
<keyword evidence="1 2" id="KW-0378">Hydrolase</keyword>
<evidence type="ECO:0000256" key="1">
    <source>
        <dbReference type="ARBA" id="ARBA00022801"/>
    </source>
</evidence>
<comment type="catalytic activity">
    <reaction evidence="2 3">
        <text>GTP + 3 H2O = 2-amino-5-formylamino-6-(5-phospho-D-ribosylamino)pyrimidin-4(3H)-one + 2 phosphate + 2 H(+)</text>
        <dbReference type="Rhea" id="RHEA:22468"/>
        <dbReference type="ChEBI" id="CHEBI:15377"/>
        <dbReference type="ChEBI" id="CHEBI:15378"/>
        <dbReference type="ChEBI" id="CHEBI:37565"/>
        <dbReference type="ChEBI" id="CHEBI:43474"/>
        <dbReference type="ChEBI" id="CHEBI:57258"/>
        <dbReference type="EC" id="3.5.4.29"/>
    </reaction>
</comment>
<dbReference type="NCBIfam" id="NF002587">
    <property type="entry name" value="PRK02240.1"/>
    <property type="match status" value="1"/>
</dbReference>
<dbReference type="GO" id="GO:0005525">
    <property type="term" value="F:GTP binding"/>
    <property type="evidence" value="ECO:0007669"/>
    <property type="project" value="UniProtKB-KW"/>
</dbReference>
<dbReference type="AlphaFoldDB" id="A0A0N8HZM2"/>
<name>A0A0N8HZM2_9EURY</name>
<evidence type="ECO:0000256" key="2">
    <source>
        <dbReference type="HAMAP-Rule" id="MF_00608"/>
    </source>
</evidence>
<sequence length="259" mass="27745">MTRPDDAVVQFSLVQLDDYGPWTVTPEPRSEPSLQALQSRLYADLADFVGSRDGYVFPSRYDNMIAVSNRISPEEHRRFQELVRNHYPVTASVGVGTGPTPVDALGAATEALQSTGSAQDATRTERLATACDDAPGGSLTVAHFDVVDATEQYTDREHAFDAERRIKRAVVELSDRMRDHGAVTAFVGGDNAIAVCPDLPDGVYDDVLAGVRDAAGVEMRVGVGRGETARAAGQGAKHALERGRDTGEWVTAAPASTDD</sequence>
<dbReference type="HAMAP" id="MF_00608">
    <property type="entry name" value="GTP_cyclohydro_3"/>
    <property type="match status" value="1"/>
</dbReference>
<organism evidence="4 5">
    <name type="scientific">Halolamina pelagica</name>
    <dbReference type="NCBI Taxonomy" id="699431"/>
    <lineage>
        <taxon>Archaea</taxon>
        <taxon>Methanobacteriati</taxon>
        <taxon>Methanobacteriota</taxon>
        <taxon>Stenosarchaea group</taxon>
        <taxon>Halobacteria</taxon>
        <taxon>Halobacteriales</taxon>
        <taxon>Haloferacaceae</taxon>
    </lineage>
</organism>
<dbReference type="EMBL" id="LGUC01000001">
    <property type="protein sequence ID" value="KPN29899.1"/>
    <property type="molecule type" value="Genomic_DNA"/>
</dbReference>
<dbReference type="Proteomes" id="UP000050535">
    <property type="component" value="Unassembled WGS sequence"/>
</dbReference>
<accession>A0A0N8HZM2</accession>
<dbReference type="Gene3D" id="3.30.70.270">
    <property type="match status" value="1"/>
</dbReference>
<protein>
    <recommendedName>
        <fullName evidence="2 3">GTP cyclohydrolase III</fullName>
        <ecNumber evidence="2 3">3.5.4.29</ecNumber>
    </recommendedName>
</protein>
<dbReference type="GO" id="GO:0043740">
    <property type="term" value="F:GTP cyclohydrolase IIa activity"/>
    <property type="evidence" value="ECO:0007669"/>
    <property type="project" value="UniProtKB-UniRule"/>
</dbReference>
<comment type="function">
    <text evidence="2 3">Catalyzes the formation of 2-amino-5-formylamino-6-ribofuranosylamino-4(3H)-pyrimidinone ribonucleotide monophosphate and inorganic phosphate from GTP. Also has an independent pyrophosphate phosphohydrolase activity.</text>
</comment>
<dbReference type="EC" id="3.5.4.29" evidence="2 3"/>
<dbReference type="PIRSF" id="PIRSF009265">
    <property type="entry name" value="GTP_cyclohydro_3"/>
    <property type="match status" value="1"/>
</dbReference>
<keyword evidence="2" id="KW-0547">Nucleotide-binding</keyword>
<dbReference type="InterPro" id="IPR007839">
    <property type="entry name" value="GTP_CycHdrlase_3"/>
</dbReference>
<proteinExistence type="inferred from homology"/>
<dbReference type="STRING" id="699431.SY89_00619"/>
<comment type="caution">
    <text evidence="4">The sequence shown here is derived from an EMBL/GenBank/DDBJ whole genome shotgun (WGS) entry which is preliminary data.</text>
</comment>
<gene>
    <name evidence="4" type="primary">gch3_1</name>
    <name evidence="2" type="synonym">gch3</name>
    <name evidence="4" type="ORF">SY89_00619</name>
</gene>
<dbReference type="PATRIC" id="fig|699431.3.peg.638"/>
<evidence type="ECO:0000313" key="5">
    <source>
        <dbReference type="Proteomes" id="UP000050535"/>
    </source>
</evidence>
<dbReference type="InterPro" id="IPR043128">
    <property type="entry name" value="Rev_trsase/Diguanyl_cyclase"/>
</dbReference>
<dbReference type="PANTHER" id="PTHR42202">
    <property type="entry name" value="GTP CYCLOHYDROLASE III"/>
    <property type="match status" value="1"/>
</dbReference>
<dbReference type="Gene3D" id="3.30.70.1230">
    <property type="entry name" value="Nucleotide cyclase"/>
    <property type="match status" value="1"/>
</dbReference>
<keyword evidence="2" id="KW-0342">GTP-binding</keyword>
<comment type="similarity">
    <text evidence="2 3">Belongs to the archaeal-type GTP cyclohydrolase family.</text>
</comment>
<dbReference type="Pfam" id="PF05165">
    <property type="entry name" value="GCH_III"/>
    <property type="match status" value="1"/>
</dbReference>
<reference evidence="5" key="1">
    <citation type="submission" date="2013-11" db="EMBL/GenBank/DDBJ databases">
        <authorList>
            <person name="Hoang H.T."/>
            <person name="Killian M.L."/>
            <person name="Madson D.M."/>
            <person name="Arruda P.H.E."/>
            <person name="Sun D."/>
            <person name="Schwartz K.J."/>
            <person name="Yoon K."/>
        </authorList>
    </citation>
    <scope>NUCLEOTIDE SEQUENCE [LARGE SCALE GENOMIC DNA]</scope>
    <source>
        <strain evidence="5">CDK2</strain>
    </source>
</reference>
<dbReference type="OrthoDB" id="25211at2157"/>
<evidence type="ECO:0000256" key="3">
    <source>
        <dbReference type="PIRNR" id="PIRNR009265"/>
    </source>
</evidence>
<evidence type="ECO:0000313" key="4">
    <source>
        <dbReference type="EMBL" id="KPN29899.1"/>
    </source>
</evidence>
<keyword evidence="5" id="KW-1185">Reference proteome</keyword>
<dbReference type="RefSeq" id="WP_054583055.1">
    <property type="nucleotide sequence ID" value="NZ_LGUC01000001.1"/>
</dbReference>